<name>A0A6C0ELJ0_9ZZZZ</name>
<organism evidence="2">
    <name type="scientific">viral metagenome</name>
    <dbReference type="NCBI Taxonomy" id="1070528"/>
    <lineage>
        <taxon>unclassified sequences</taxon>
        <taxon>metagenomes</taxon>
        <taxon>organismal metagenomes</taxon>
    </lineage>
</organism>
<proteinExistence type="predicted"/>
<protein>
    <recommendedName>
        <fullName evidence="1">LicD/FKTN/FKRP nucleotidyltransferase domain-containing protein</fullName>
    </recommendedName>
</protein>
<sequence>MRYILVIVLVIVALVFIRLVPVVYGYYQPLHLEGIRIPRYVTSDHQKLPVGSKELIAYMNEELYTMKRFHDYCMANNIFYTLVAGSLMSCLTVKTYFPWDDDLDLVVRESDWPKIVDLWNRGRNQREIKDKRWLARDTRIGEETFVILLNKANNGWIKLLNQYRPELPDVGGLDIGYAFLRDGKLYESMNRKKEAPGTYSFSDVQLYPFAHITVMAVSSKHGFDYLNRIYTGWDIYNHPDYNKGILSIMKQKLF</sequence>
<evidence type="ECO:0000259" key="1">
    <source>
        <dbReference type="Pfam" id="PF04991"/>
    </source>
</evidence>
<dbReference type="Pfam" id="PF04991">
    <property type="entry name" value="LicD"/>
    <property type="match status" value="1"/>
</dbReference>
<dbReference type="GO" id="GO:0009100">
    <property type="term" value="P:glycoprotein metabolic process"/>
    <property type="evidence" value="ECO:0007669"/>
    <property type="project" value="UniProtKB-ARBA"/>
</dbReference>
<dbReference type="InterPro" id="IPR007074">
    <property type="entry name" value="LicD/FKTN/FKRP_NTP_transf"/>
</dbReference>
<dbReference type="EMBL" id="MN738879">
    <property type="protein sequence ID" value="QHT29582.1"/>
    <property type="molecule type" value="Genomic_DNA"/>
</dbReference>
<feature type="domain" description="LicD/FKTN/FKRP nucleotidyltransferase" evidence="1">
    <location>
        <begin position="73"/>
        <end position="124"/>
    </location>
</feature>
<dbReference type="AlphaFoldDB" id="A0A6C0ELJ0"/>
<accession>A0A6C0ELJ0</accession>
<evidence type="ECO:0000313" key="2">
    <source>
        <dbReference type="EMBL" id="QHT29582.1"/>
    </source>
</evidence>
<reference evidence="2" key="1">
    <citation type="journal article" date="2020" name="Nature">
        <title>Giant virus diversity and host interactions through global metagenomics.</title>
        <authorList>
            <person name="Schulz F."/>
            <person name="Roux S."/>
            <person name="Paez-Espino D."/>
            <person name="Jungbluth S."/>
            <person name="Walsh D.A."/>
            <person name="Denef V.J."/>
            <person name="McMahon K.D."/>
            <person name="Konstantinidis K.T."/>
            <person name="Eloe-Fadrosh E.A."/>
            <person name="Kyrpides N.C."/>
            <person name="Woyke T."/>
        </authorList>
    </citation>
    <scope>NUCLEOTIDE SEQUENCE</scope>
    <source>
        <strain evidence="2">GVMAG-M-3300005589-24</strain>
    </source>
</reference>